<evidence type="ECO:0000256" key="1">
    <source>
        <dbReference type="ARBA" id="ARBA00004123"/>
    </source>
</evidence>
<evidence type="ECO:0000259" key="9">
    <source>
        <dbReference type="PROSITE" id="PS51294"/>
    </source>
</evidence>
<keyword evidence="4" id="KW-0238">DNA-binding</keyword>
<dbReference type="FunFam" id="1.10.10.60:FF:000047">
    <property type="entry name" value="Myb transcription factor"/>
    <property type="match status" value="1"/>
</dbReference>
<keyword evidence="2" id="KW-0677">Repeat</keyword>
<feature type="region of interest" description="Disordered" evidence="7">
    <location>
        <begin position="115"/>
        <end position="149"/>
    </location>
</feature>
<dbReference type="PANTHER" id="PTHR47997:SF75">
    <property type="entry name" value="MYB DOMAIN PROTEIN 55"/>
    <property type="match status" value="1"/>
</dbReference>
<sequence length="413" mass="44951">MGRHSCCYKQKLRKGLWSPEEDEKLLRHITKYGHGCWSSVPKQAGLQRCGKSCRLRWINYLRPDLKRGTFSQQEENLIVELHAVLGNRWSQIAAQLPGRTDNEIKNLWNSSIKKKLKQRGIDPNTHKPLAEPETGSDHGNPLPAAAAATSVKSKPMAILPEPVPAPLVLPDRFPAGSPSGDDRRSATPTKEFFLNRFIQESSSPHCQSSDTVGYFPLQQLDYGSECGVQTTSVGNLSVNHNPLLWLNQNCRPIETSCSEFLCSNTVSIPNFPPGNPPPASVGGANRAQLWHAGGSGKSGGGGSNGANIDLQGSSSFFDSSLLPWPELASDKEAAIHIEGVSSEDLRWPDYLQGAFPVPAAIQSQSHAPYSDTKAESQLAVSGLSNWHHGQQQLPASDMCSKDFQRISAAFGQI</sequence>
<evidence type="ECO:0000256" key="4">
    <source>
        <dbReference type="ARBA" id="ARBA00023125"/>
    </source>
</evidence>
<dbReference type="AlphaFoldDB" id="A0A843V8K6"/>
<gene>
    <name evidence="10" type="ORF">Taro_024847</name>
</gene>
<keyword evidence="3" id="KW-0805">Transcription regulation</keyword>
<feature type="domain" description="Myb-like" evidence="8">
    <location>
        <begin position="9"/>
        <end position="61"/>
    </location>
</feature>
<dbReference type="GO" id="GO:0005634">
    <property type="term" value="C:nucleus"/>
    <property type="evidence" value="ECO:0007669"/>
    <property type="project" value="UniProtKB-SubCell"/>
</dbReference>
<dbReference type="Pfam" id="PF00249">
    <property type="entry name" value="Myb_DNA-binding"/>
    <property type="match status" value="2"/>
</dbReference>
<dbReference type="PROSITE" id="PS50090">
    <property type="entry name" value="MYB_LIKE"/>
    <property type="match status" value="2"/>
</dbReference>
<evidence type="ECO:0000313" key="11">
    <source>
        <dbReference type="Proteomes" id="UP000652761"/>
    </source>
</evidence>
<keyword evidence="5" id="KW-0804">Transcription</keyword>
<evidence type="ECO:0000256" key="3">
    <source>
        <dbReference type="ARBA" id="ARBA00023015"/>
    </source>
</evidence>
<dbReference type="CDD" id="cd00167">
    <property type="entry name" value="SANT"/>
    <property type="match status" value="2"/>
</dbReference>
<accession>A0A843V8K6</accession>
<dbReference type="SMART" id="SM00717">
    <property type="entry name" value="SANT"/>
    <property type="match status" value="2"/>
</dbReference>
<protein>
    <submittedName>
        <fullName evidence="10">Uncharacterized protein</fullName>
    </submittedName>
</protein>
<feature type="domain" description="HTH myb-type" evidence="9">
    <location>
        <begin position="9"/>
        <end position="65"/>
    </location>
</feature>
<dbReference type="SMR" id="A0A843V8K6"/>
<keyword evidence="11" id="KW-1185">Reference proteome</keyword>
<keyword evidence="6" id="KW-0539">Nucleus</keyword>
<dbReference type="PANTHER" id="PTHR47997">
    <property type="entry name" value="MYB DOMAIN PROTEIN 55"/>
    <property type="match status" value="1"/>
</dbReference>
<evidence type="ECO:0000313" key="10">
    <source>
        <dbReference type="EMBL" id="MQL92225.1"/>
    </source>
</evidence>
<dbReference type="InterPro" id="IPR001005">
    <property type="entry name" value="SANT/Myb"/>
</dbReference>
<proteinExistence type="predicted"/>
<dbReference type="InterPro" id="IPR009057">
    <property type="entry name" value="Homeodomain-like_sf"/>
</dbReference>
<dbReference type="InterPro" id="IPR051953">
    <property type="entry name" value="Plant_SW-associated_TFs"/>
</dbReference>
<name>A0A843V8K6_COLES</name>
<feature type="domain" description="HTH myb-type" evidence="9">
    <location>
        <begin position="66"/>
        <end position="116"/>
    </location>
</feature>
<dbReference type="Gene3D" id="1.10.10.60">
    <property type="entry name" value="Homeodomain-like"/>
    <property type="match status" value="2"/>
</dbReference>
<evidence type="ECO:0000256" key="5">
    <source>
        <dbReference type="ARBA" id="ARBA00023163"/>
    </source>
</evidence>
<dbReference type="Proteomes" id="UP000652761">
    <property type="component" value="Unassembled WGS sequence"/>
</dbReference>
<feature type="domain" description="Myb-like" evidence="8">
    <location>
        <begin position="62"/>
        <end position="112"/>
    </location>
</feature>
<evidence type="ECO:0000256" key="7">
    <source>
        <dbReference type="SAM" id="MobiDB-lite"/>
    </source>
</evidence>
<comment type="caution">
    <text evidence="10">The sequence shown here is derived from an EMBL/GenBank/DDBJ whole genome shotgun (WGS) entry which is preliminary data.</text>
</comment>
<evidence type="ECO:0000256" key="6">
    <source>
        <dbReference type="ARBA" id="ARBA00023242"/>
    </source>
</evidence>
<dbReference type="SUPFAM" id="SSF46689">
    <property type="entry name" value="Homeodomain-like"/>
    <property type="match status" value="1"/>
</dbReference>
<dbReference type="FunFam" id="1.10.10.60:FF:000221">
    <property type="entry name" value="MYB transcription factor"/>
    <property type="match status" value="1"/>
</dbReference>
<dbReference type="GO" id="GO:0003677">
    <property type="term" value="F:DNA binding"/>
    <property type="evidence" value="ECO:0007669"/>
    <property type="project" value="UniProtKB-KW"/>
</dbReference>
<evidence type="ECO:0000256" key="2">
    <source>
        <dbReference type="ARBA" id="ARBA00022737"/>
    </source>
</evidence>
<evidence type="ECO:0000259" key="8">
    <source>
        <dbReference type="PROSITE" id="PS50090"/>
    </source>
</evidence>
<dbReference type="OrthoDB" id="2143914at2759"/>
<dbReference type="InterPro" id="IPR017930">
    <property type="entry name" value="Myb_dom"/>
</dbReference>
<comment type="subcellular location">
    <subcellularLocation>
        <location evidence="1">Nucleus</location>
    </subcellularLocation>
</comment>
<reference evidence="10" key="1">
    <citation type="submission" date="2017-07" db="EMBL/GenBank/DDBJ databases">
        <title>Taro Niue Genome Assembly and Annotation.</title>
        <authorList>
            <person name="Atibalentja N."/>
            <person name="Keating K."/>
            <person name="Fields C.J."/>
        </authorList>
    </citation>
    <scope>NUCLEOTIDE SEQUENCE</scope>
    <source>
        <strain evidence="10">Niue_2</strain>
        <tissue evidence="10">Leaf</tissue>
    </source>
</reference>
<organism evidence="10 11">
    <name type="scientific">Colocasia esculenta</name>
    <name type="common">Wild taro</name>
    <name type="synonym">Arum esculentum</name>
    <dbReference type="NCBI Taxonomy" id="4460"/>
    <lineage>
        <taxon>Eukaryota</taxon>
        <taxon>Viridiplantae</taxon>
        <taxon>Streptophyta</taxon>
        <taxon>Embryophyta</taxon>
        <taxon>Tracheophyta</taxon>
        <taxon>Spermatophyta</taxon>
        <taxon>Magnoliopsida</taxon>
        <taxon>Liliopsida</taxon>
        <taxon>Araceae</taxon>
        <taxon>Aroideae</taxon>
        <taxon>Colocasieae</taxon>
        <taxon>Colocasia</taxon>
    </lineage>
</organism>
<dbReference type="EMBL" id="NMUH01001425">
    <property type="protein sequence ID" value="MQL92225.1"/>
    <property type="molecule type" value="Genomic_DNA"/>
</dbReference>
<dbReference type="PROSITE" id="PS51294">
    <property type="entry name" value="HTH_MYB"/>
    <property type="match status" value="2"/>
</dbReference>